<dbReference type="InterPro" id="IPR001789">
    <property type="entry name" value="Sig_transdc_resp-reg_receiver"/>
</dbReference>
<dbReference type="Gene3D" id="3.40.50.2300">
    <property type="match status" value="1"/>
</dbReference>
<dbReference type="Pfam" id="PF08447">
    <property type="entry name" value="PAS_3"/>
    <property type="match status" value="2"/>
</dbReference>
<dbReference type="PANTHER" id="PTHR43304">
    <property type="entry name" value="PHYTOCHROME-LIKE PROTEIN CPH1"/>
    <property type="match status" value="1"/>
</dbReference>
<evidence type="ECO:0000259" key="13">
    <source>
        <dbReference type="PROSITE" id="PS50113"/>
    </source>
</evidence>
<name>A0ABZ2UV24_9CYAN</name>
<feature type="domain" description="PAC" evidence="13">
    <location>
        <begin position="603"/>
        <end position="655"/>
    </location>
</feature>
<dbReference type="InterPro" id="IPR001610">
    <property type="entry name" value="PAC"/>
</dbReference>
<feature type="coiled-coil region" evidence="9">
    <location>
        <begin position="360"/>
        <end position="391"/>
    </location>
</feature>
<evidence type="ECO:0000256" key="1">
    <source>
        <dbReference type="ARBA" id="ARBA00000085"/>
    </source>
</evidence>
<dbReference type="Pfam" id="PF00989">
    <property type="entry name" value="PAS"/>
    <property type="match status" value="2"/>
</dbReference>
<dbReference type="PROSITE" id="PS51371">
    <property type="entry name" value="CBS"/>
    <property type="match status" value="1"/>
</dbReference>
<dbReference type="Gene3D" id="3.10.580.10">
    <property type="entry name" value="CBS-domain"/>
    <property type="match status" value="1"/>
</dbReference>
<evidence type="ECO:0000256" key="2">
    <source>
        <dbReference type="ARBA" id="ARBA00012438"/>
    </source>
</evidence>
<feature type="domain" description="PAC" evidence="13">
    <location>
        <begin position="727"/>
        <end position="779"/>
    </location>
</feature>
<dbReference type="CDD" id="cd00082">
    <property type="entry name" value="HisKA"/>
    <property type="match status" value="1"/>
</dbReference>
<dbReference type="SUPFAM" id="SSF55874">
    <property type="entry name" value="ATPase domain of HSP90 chaperone/DNA topoisomerase II/histidine kinase"/>
    <property type="match status" value="1"/>
</dbReference>
<dbReference type="SUPFAM" id="SSF54631">
    <property type="entry name" value="CBS-domain pair"/>
    <property type="match status" value="1"/>
</dbReference>
<proteinExistence type="predicted"/>
<dbReference type="InterPro" id="IPR003594">
    <property type="entry name" value="HATPase_dom"/>
</dbReference>
<feature type="domain" description="PAC" evidence="13">
    <location>
        <begin position="474"/>
        <end position="526"/>
    </location>
</feature>
<dbReference type="NCBIfam" id="TIGR00229">
    <property type="entry name" value="sensory_box"/>
    <property type="match status" value="3"/>
</dbReference>
<evidence type="ECO:0000259" key="14">
    <source>
        <dbReference type="PROSITE" id="PS51371"/>
    </source>
</evidence>
<evidence type="ECO:0000256" key="5">
    <source>
        <dbReference type="ARBA" id="ARBA00022777"/>
    </source>
</evidence>
<organism evidence="15 16">
    <name type="scientific">Okeanomitos corallinicola TIOX110</name>
    <dbReference type="NCBI Taxonomy" id="3133117"/>
    <lineage>
        <taxon>Bacteria</taxon>
        <taxon>Bacillati</taxon>
        <taxon>Cyanobacteriota</taxon>
        <taxon>Cyanophyceae</taxon>
        <taxon>Nostocales</taxon>
        <taxon>Aphanizomenonaceae</taxon>
        <taxon>Okeanomitos</taxon>
    </lineage>
</organism>
<dbReference type="SUPFAM" id="SSF55785">
    <property type="entry name" value="PYP-like sensor domain (PAS domain)"/>
    <property type="match status" value="4"/>
</dbReference>
<dbReference type="InterPro" id="IPR013655">
    <property type="entry name" value="PAS_fold_3"/>
</dbReference>
<dbReference type="Gene3D" id="1.10.287.130">
    <property type="match status" value="1"/>
</dbReference>
<dbReference type="SMART" id="SM00116">
    <property type="entry name" value="CBS"/>
    <property type="match status" value="2"/>
</dbReference>
<keyword evidence="8" id="KW-0129">CBS domain</keyword>
<sequence>MTLPNLHKLVNHHPLTISSDSCAIEAIMLMDQEENHSLKIFKTLESLPKIQDQQKATGCVCVVEQRKLLGIFTARDVIRLIASGRDISKIKIAEVMVQQPITIKESELLDCYQALSIFRHYEIHHLPIVDDRENLVGIVTESALLQELNLVELCSALGSFLEYNQGKNPQPFTSQHTHLQNQQREINADQIGNSLQKKQVGEEIQEIKEIKVTEELEQTIEELQVVEEEICQQNEQILVASQIADLERQRYYNLFELTPYGYLITSKLGIIEEANQAASTLLSVDQKYLVGKPLQIFITQKEHEDFISQLADTQQIQEWEIYLQPRQGKIFPASVRVTSIYNTQGQHTGWSWLISDISKNKQTETALRKATEELRITNQALQQEIQEHQETEAAIIKSEGIFRQFGENIQAHIWICTKDCSEILYVNPAYEKIWGRSCQSLVENPISWIEAIHPEDRDQTLATIEKYHQNDEGANLEYRIVHPHQSVKWLWVRCFPIKNEQGEILYFGGIAEDITERKLAEQSFRESESRLNIAIETAQIGIWEKKVNNPHKCIWSDSIGPLYGLLEGSLCPPHEEFFKLIYPEDHHILRQAISNSIEKGEEFTIEYRVVWPDDSIHWLSSTGKTLYNQEGEPLKIIGTSMDISDRKHKEQKLHEQAELLDIATDAIFVRDFQTEIVFWNKGAEKIYGWSKDEAIGSNLHDLLYGNEKISPRQEVVALKDVVKLGTWHGELRKQTKCGQDIIVESRWSLMLDNDGQPKSILIVDTDITKKKELEEQFYRNQRVESIGTLAGGIAHDLNNILSPILISAQLLKGKFAQDTERHLQMLNIIENNARRGSYLVKQVLSFTRGLKGERTTVQVKHLITEILNFAKRTFPKSIEFTTQIPEHLGTVFGDSTQLHQVLMNLVVNARDAMAEGGILKIVAENMFIDEAYSRMHIEAKEGHYIVITVADTGVGIPAEILDRIFERFFTTKEVGHGTGFGLSTVQEIITNHNGFVTVSSQVGKGSTFKVFLPSVESPELPTLEELDISPGQGELILIVDDEPQIIDLNKIILENNNYRVLTASNGFEAIDIYKEHKHDISLVLIDMMMPEMDGVTAIRTLQKINPDVKVIACSGSSSIDLLPKSAEIKVEAVLLKPYNANELLMNLNQVIGNC</sequence>
<evidence type="ECO:0000259" key="10">
    <source>
        <dbReference type="PROSITE" id="PS50109"/>
    </source>
</evidence>
<dbReference type="InterPro" id="IPR003661">
    <property type="entry name" value="HisK_dim/P_dom"/>
</dbReference>
<dbReference type="CDD" id="cd00130">
    <property type="entry name" value="PAS"/>
    <property type="match status" value="4"/>
</dbReference>
<dbReference type="InterPro" id="IPR013767">
    <property type="entry name" value="PAS_fold"/>
</dbReference>
<dbReference type="SMART" id="SM00086">
    <property type="entry name" value="PAC"/>
    <property type="match status" value="4"/>
</dbReference>
<comment type="catalytic activity">
    <reaction evidence="1">
        <text>ATP + protein L-histidine = ADP + protein N-phospho-L-histidine.</text>
        <dbReference type="EC" id="2.7.13.3"/>
    </reaction>
</comment>
<dbReference type="InterPro" id="IPR000014">
    <property type="entry name" value="PAS"/>
</dbReference>
<dbReference type="PANTHER" id="PTHR43304:SF1">
    <property type="entry name" value="PAC DOMAIN-CONTAINING PROTEIN"/>
    <property type="match status" value="1"/>
</dbReference>
<dbReference type="SMART" id="SM00448">
    <property type="entry name" value="REC"/>
    <property type="match status" value="1"/>
</dbReference>
<feature type="domain" description="PAC" evidence="13">
    <location>
        <begin position="317"/>
        <end position="369"/>
    </location>
</feature>
<dbReference type="InterPro" id="IPR000644">
    <property type="entry name" value="CBS_dom"/>
</dbReference>
<evidence type="ECO:0000256" key="4">
    <source>
        <dbReference type="ARBA" id="ARBA00022679"/>
    </source>
</evidence>
<feature type="domain" description="Response regulatory" evidence="11">
    <location>
        <begin position="1035"/>
        <end position="1151"/>
    </location>
</feature>
<dbReference type="PROSITE" id="PS50110">
    <property type="entry name" value="RESPONSE_REGULATORY"/>
    <property type="match status" value="1"/>
</dbReference>
<feature type="domain" description="PAS" evidence="12">
    <location>
        <begin position="527"/>
        <end position="600"/>
    </location>
</feature>
<dbReference type="Gene3D" id="3.30.450.20">
    <property type="entry name" value="PAS domain"/>
    <property type="match status" value="4"/>
</dbReference>
<dbReference type="Pfam" id="PF00571">
    <property type="entry name" value="CBS"/>
    <property type="match status" value="1"/>
</dbReference>
<keyword evidence="9" id="KW-0175">Coiled coil</keyword>
<gene>
    <name evidence="15" type="ORF">WJM97_06110</name>
</gene>
<protein>
    <recommendedName>
        <fullName evidence="2">histidine kinase</fullName>
        <ecNumber evidence="2">2.7.13.3</ecNumber>
    </recommendedName>
</protein>
<dbReference type="SMART" id="SM00091">
    <property type="entry name" value="PAS"/>
    <property type="match status" value="4"/>
</dbReference>
<dbReference type="SUPFAM" id="SSF52172">
    <property type="entry name" value="CheY-like"/>
    <property type="match status" value="1"/>
</dbReference>
<dbReference type="RefSeq" id="WP_353932157.1">
    <property type="nucleotide sequence ID" value="NZ_CP150886.1"/>
</dbReference>
<dbReference type="CDD" id="cd04620">
    <property type="entry name" value="CBS_two-component_sensor_histidine_kinase_repeat1"/>
    <property type="match status" value="1"/>
</dbReference>
<dbReference type="InterPro" id="IPR036890">
    <property type="entry name" value="HATPase_C_sf"/>
</dbReference>
<dbReference type="PROSITE" id="PS50109">
    <property type="entry name" value="HIS_KIN"/>
    <property type="match status" value="1"/>
</dbReference>
<evidence type="ECO:0000256" key="7">
    <source>
        <dbReference type="PROSITE-ProRule" id="PRU00169"/>
    </source>
</evidence>
<dbReference type="Gene3D" id="2.10.70.100">
    <property type="match status" value="1"/>
</dbReference>
<feature type="domain" description="CBS" evidence="14">
    <location>
        <begin position="96"/>
        <end position="157"/>
    </location>
</feature>
<accession>A0ABZ2UV24</accession>
<dbReference type="InterPro" id="IPR052162">
    <property type="entry name" value="Sensor_kinase/Photoreceptor"/>
</dbReference>
<evidence type="ECO:0000256" key="9">
    <source>
        <dbReference type="SAM" id="Coils"/>
    </source>
</evidence>
<dbReference type="PROSITE" id="PS50112">
    <property type="entry name" value="PAS"/>
    <property type="match status" value="3"/>
</dbReference>
<dbReference type="InterPro" id="IPR036097">
    <property type="entry name" value="HisK_dim/P_sf"/>
</dbReference>
<dbReference type="SUPFAM" id="SSF47384">
    <property type="entry name" value="Homodimeric domain of signal transducing histidine kinase"/>
    <property type="match status" value="1"/>
</dbReference>
<dbReference type="EMBL" id="CP150886">
    <property type="protein sequence ID" value="WZB89253.1"/>
    <property type="molecule type" value="Genomic_DNA"/>
</dbReference>
<evidence type="ECO:0000256" key="3">
    <source>
        <dbReference type="ARBA" id="ARBA00022553"/>
    </source>
</evidence>
<dbReference type="InterPro" id="IPR046342">
    <property type="entry name" value="CBS_dom_sf"/>
</dbReference>
<reference evidence="15 16" key="1">
    <citation type="submission" date="2024-04" db="EMBL/GenBank/DDBJ databases">
        <title>Okeanomitos corallinicola gen. &amp; sp. nov. (Nostocales, Cyanobacteria), a new toxic marine heterocyst-forming cyanobacterium from a coral reef.</title>
        <authorList>
            <person name="Li H."/>
            <person name="Li R."/>
            <person name="Kang J."/>
            <person name="Hii K.S."/>
            <person name="Mohamed H.F."/>
            <person name="Xu X."/>
            <person name="Luo Z."/>
        </authorList>
    </citation>
    <scope>NUCLEOTIDE SEQUENCE [LARGE SCALE GENOMIC DNA]</scope>
    <source>
        <strain evidence="15 16">TIOX110</strain>
    </source>
</reference>
<dbReference type="CDD" id="cd00156">
    <property type="entry name" value="REC"/>
    <property type="match status" value="1"/>
</dbReference>
<evidence type="ECO:0000259" key="11">
    <source>
        <dbReference type="PROSITE" id="PS50110"/>
    </source>
</evidence>
<dbReference type="InterPro" id="IPR004358">
    <property type="entry name" value="Sig_transdc_His_kin-like_C"/>
</dbReference>
<dbReference type="PROSITE" id="PS50113">
    <property type="entry name" value="PAC"/>
    <property type="match status" value="4"/>
</dbReference>
<dbReference type="SMART" id="SM00387">
    <property type="entry name" value="HATPase_c"/>
    <property type="match status" value="1"/>
</dbReference>
<evidence type="ECO:0000256" key="6">
    <source>
        <dbReference type="ARBA" id="ARBA00023012"/>
    </source>
</evidence>
<evidence type="ECO:0000313" key="15">
    <source>
        <dbReference type="EMBL" id="WZB89253.1"/>
    </source>
</evidence>
<dbReference type="EC" id="2.7.13.3" evidence="2"/>
<keyword evidence="16" id="KW-1185">Reference proteome</keyword>
<dbReference type="SMART" id="SM00388">
    <property type="entry name" value="HisKA"/>
    <property type="match status" value="1"/>
</dbReference>
<feature type="modified residue" description="4-aspartylphosphate" evidence="7">
    <location>
        <position position="1086"/>
    </location>
</feature>
<dbReference type="Gene3D" id="3.30.565.10">
    <property type="entry name" value="Histidine kinase-like ATPase, C-terminal domain"/>
    <property type="match status" value="1"/>
</dbReference>
<evidence type="ECO:0000259" key="12">
    <source>
        <dbReference type="PROSITE" id="PS50112"/>
    </source>
</evidence>
<dbReference type="Proteomes" id="UP001483337">
    <property type="component" value="Chromosome"/>
</dbReference>
<dbReference type="InterPro" id="IPR000700">
    <property type="entry name" value="PAS-assoc_C"/>
</dbReference>
<keyword evidence="6" id="KW-0902">Two-component regulatory system</keyword>
<dbReference type="PRINTS" id="PR00344">
    <property type="entry name" value="BCTRLSENSOR"/>
</dbReference>
<feature type="domain" description="Histidine kinase" evidence="10">
    <location>
        <begin position="792"/>
        <end position="1016"/>
    </location>
</feature>
<dbReference type="Pfam" id="PF00512">
    <property type="entry name" value="HisKA"/>
    <property type="match status" value="1"/>
</dbReference>
<keyword evidence="4" id="KW-0808">Transferase</keyword>
<keyword evidence="5" id="KW-0418">Kinase</keyword>
<dbReference type="Pfam" id="PF00072">
    <property type="entry name" value="Response_reg"/>
    <property type="match status" value="1"/>
</dbReference>
<dbReference type="InterPro" id="IPR005467">
    <property type="entry name" value="His_kinase_dom"/>
</dbReference>
<keyword evidence="3 7" id="KW-0597">Phosphoprotein</keyword>
<evidence type="ECO:0000313" key="16">
    <source>
        <dbReference type="Proteomes" id="UP001483337"/>
    </source>
</evidence>
<evidence type="ECO:0000256" key="8">
    <source>
        <dbReference type="PROSITE-ProRule" id="PRU00703"/>
    </source>
</evidence>
<dbReference type="InterPro" id="IPR011006">
    <property type="entry name" value="CheY-like_superfamily"/>
</dbReference>
<feature type="domain" description="PAS" evidence="12">
    <location>
        <begin position="652"/>
        <end position="725"/>
    </location>
</feature>
<dbReference type="Pfam" id="PF02518">
    <property type="entry name" value="HATPase_c"/>
    <property type="match status" value="1"/>
</dbReference>
<feature type="domain" description="PAS" evidence="12">
    <location>
        <begin position="398"/>
        <end position="471"/>
    </location>
</feature>
<dbReference type="InterPro" id="IPR035965">
    <property type="entry name" value="PAS-like_dom_sf"/>
</dbReference>